<gene>
    <name evidence="2" type="ORF">LCGC14_3083580</name>
</gene>
<protein>
    <submittedName>
        <fullName evidence="2">Uncharacterized protein</fullName>
    </submittedName>
</protein>
<dbReference type="Gene3D" id="3.40.50.300">
    <property type="entry name" value="P-loop containing nucleotide triphosphate hydrolases"/>
    <property type="match status" value="1"/>
</dbReference>
<feature type="transmembrane region" description="Helical" evidence="1">
    <location>
        <begin position="12"/>
        <end position="33"/>
    </location>
</feature>
<comment type="caution">
    <text evidence="2">The sequence shown here is derived from an EMBL/GenBank/DDBJ whole genome shotgun (WGS) entry which is preliminary data.</text>
</comment>
<feature type="non-terminal residue" evidence="2">
    <location>
        <position position="138"/>
    </location>
</feature>
<evidence type="ECO:0000313" key="2">
    <source>
        <dbReference type="EMBL" id="KKK54553.1"/>
    </source>
</evidence>
<proteinExistence type="predicted"/>
<dbReference type="SUPFAM" id="SSF52540">
    <property type="entry name" value="P-loop containing nucleoside triphosphate hydrolases"/>
    <property type="match status" value="1"/>
</dbReference>
<accession>A0A0F8WDF2</accession>
<dbReference type="EMBL" id="LAZR01065938">
    <property type="protein sequence ID" value="KKK54553.1"/>
    <property type="molecule type" value="Genomic_DNA"/>
</dbReference>
<dbReference type="InterPro" id="IPR027417">
    <property type="entry name" value="P-loop_NTPase"/>
</dbReference>
<evidence type="ECO:0000256" key="1">
    <source>
        <dbReference type="SAM" id="Phobius"/>
    </source>
</evidence>
<keyword evidence="1" id="KW-0472">Membrane</keyword>
<keyword evidence="1" id="KW-1133">Transmembrane helix</keyword>
<keyword evidence="1" id="KW-0812">Transmembrane</keyword>
<reference evidence="2" key="1">
    <citation type="journal article" date="2015" name="Nature">
        <title>Complex archaea that bridge the gap between prokaryotes and eukaryotes.</title>
        <authorList>
            <person name="Spang A."/>
            <person name="Saw J.H."/>
            <person name="Jorgensen S.L."/>
            <person name="Zaremba-Niedzwiedzka K."/>
            <person name="Martijn J."/>
            <person name="Lind A.E."/>
            <person name="van Eijk R."/>
            <person name="Schleper C."/>
            <person name="Guy L."/>
            <person name="Ettema T.J."/>
        </authorList>
    </citation>
    <scope>NUCLEOTIDE SEQUENCE</scope>
</reference>
<organism evidence="2">
    <name type="scientific">marine sediment metagenome</name>
    <dbReference type="NCBI Taxonomy" id="412755"/>
    <lineage>
        <taxon>unclassified sequences</taxon>
        <taxon>metagenomes</taxon>
        <taxon>ecological metagenomes</taxon>
    </lineage>
</organism>
<sequence length="138" mass="15566">MGLIVLLGLPMLFIAGIYVLFIRVITPLIHWFLGGNNQTTEENNIEQGTQDKPLQVQIKDNKLDSSRIVEYQGEAVKQFEFRPQNFSQFISQEDAKAIAKTIMKKAERGIRSHFILSAIKGHGKTTFVELLAKHLGAK</sequence>
<dbReference type="AlphaFoldDB" id="A0A0F8WDF2"/>
<name>A0A0F8WDF2_9ZZZZ</name>